<dbReference type="GO" id="GO:0005737">
    <property type="term" value="C:cytoplasm"/>
    <property type="evidence" value="ECO:0007669"/>
    <property type="project" value="UniProtKB-SubCell"/>
</dbReference>
<reference evidence="13" key="2">
    <citation type="submission" date="2015-02" db="EMBL/GenBank/DDBJ databases">
        <title>Complete Genome Sequence of Pelosinus fermentans JBW45.</title>
        <authorList>
            <person name="De Leon K.B."/>
            <person name="Utturkar S.M."/>
            <person name="Camilleri L.B."/>
            <person name="Arkin A.P."/>
            <person name="Fields M.W."/>
            <person name="Brown S.D."/>
            <person name="Wall J.D."/>
        </authorList>
    </citation>
    <scope>NUCLEOTIDE SEQUENCE [LARGE SCALE GENOMIC DNA]</scope>
    <source>
        <strain evidence="13">JBW45</strain>
    </source>
</reference>
<dbReference type="InterPro" id="IPR023546">
    <property type="entry name" value="MGMT"/>
</dbReference>
<feature type="domain" description="Methylated-DNA-[protein]-cysteine S-methyltransferase DNA binding" evidence="10">
    <location>
        <begin position="73"/>
        <end position="152"/>
    </location>
</feature>
<comment type="similarity">
    <text evidence="2 9">Belongs to the MGMT family.</text>
</comment>
<gene>
    <name evidence="12" type="ORF">JBW_03695</name>
</gene>
<dbReference type="Gene3D" id="1.10.10.10">
    <property type="entry name" value="Winged helix-like DNA-binding domain superfamily/Winged helix DNA-binding domain"/>
    <property type="match status" value="1"/>
</dbReference>
<dbReference type="Proteomes" id="UP000005361">
    <property type="component" value="Chromosome"/>
</dbReference>
<keyword evidence="3 9" id="KW-0963">Cytoplasm</keyword>
<keyword evidence="5 9" id="KW-0808">Transferase</keyword>
<dbReference type="GO" id="GO:0032259">
    <property type="term" value="P:methylation"/>
    <property type="evidence" value="ECO:0007669"/>
    <property type="project" value="UniProtKB-KW"/>
</dbReference>
<reference evidence="12 13" key="1">
    <citation type="journal article" date="2015" name="Genome Announc.">
        <title>Complete Genome Sequence of Pelosinus fermentans JBW45, a Member of a Remarkably Competitive Group of Negativicutes in the Firmicutes Phylum.</title>
        <authorList>
            <person name="De Leon K.B."/>
            <person name="Utturkar S.M."/>
            <person name="Camilleri L.B."/>
            <person name="Elias D.A."/>
            <person name="Arkin A.P."/>
            <person name="Fields M.W."/>
            <person name="Brown S.D."/>
            <person name="Wall J.D."/>
        </authorList>
    </citation>
    <scope>NUCLEOTIDE SEQUENCE [LARGE SCALE GENOMIC DNA]</scope>
    <source>
        <strain evidence="12 13">JBW45</strain>
    </source>
</reference>
<dbReference type="STRING" id="1192197.JBW_03695"/>
<dbReference type="CDD" id="cd06445">
    <property type="entry name" value="ATase"/>
    <property type="match status" value="1"/>
</dbReference>
<comment type="catalytic activity">
    <reaction evidence="8 9">
        <text>a 6-O-methyl-2'-deoxyguanosine in DNA + L-cysteinyl-[protein] = S-methyl-L-cysteinyl-[protein] + a 2'-deoxyguanosine in DNA</text>
        <dbReference type="Rhea" id="RHEA:24000"/>
        <dbReference type="Rhea" id="RHEA-COMP:10131"/>
        <dbReference type="Rhea" id="RHEA-COMP:10132"/>
        <dbReference type="Rhea" id="RHEA-COMP:11367"/>
        <dbReference type="Rhea" id="RHEA-COMP:11368"/>
        <dbReference type="ChEBI" id="CHEBI:29950"/>
        <dbReference type="ChEBI" id="CHEBI:82612"/>
        <dbReference type="ChEBI" id="CHEBI:85445"/>
        <dbReference type="ChEBI" id="CHEBI:85448"/>
        <dbReference type="EC" id="2.1.1.63"/>
    </reaction>
</comment>
<dbReference type="FunFam" id="1.10.10.10:FF:000214">
    <property type="entry name" value="Methylated-DNA--protein-cysteine methyltransferase"/>
    <property type="match status" value="1"/>
</dbReference>
<comment type="miscellaneous">
    <text evidence="9">This enzyme catalyzes only one turnover and therefore is not strictly catalytic. According to one definition, an enzyme is a biocatalyst that acts repeatedly and over many reaction cycles.</text>
</comment>
<accession>I8TSX2</accession>
<dbReference type="SUPFAM" id="SSF53155">
    <property type="entry name" value="Methylated DNA-protein cysteine methyltransferase domain"/>
    <property type="match status" value="1"/>
</dbReference>
<protein>
    <recommendedName>
        <fullName evidence="9">Methylated-DNA--protein-cysteine methyltransferase</fullName>
        <ecNumber evidence="9">2.1.1.63</ecNumber>
    </recommendedName>
    <alternativeName>
        <fullName evidence="9">6-O-methylguanine-DNA methyltransferase</fullName>
        <shortName evidence="9">MGMT</shortName>
    </alternativeName>
    <alternativeName>
        <fullName evidence="9">O-6-methylguanine-DNA-alkyltransferase</fullName>
    </alternativeName>
</protein>
<dbReference type="NCBIfam" id="TIGR00589">
    <property type="entry name" value="ogt"/>
    <property type="match status" value="1"/>
</dbReference>
<dbReference type="KEGG" id="pft:JBW_03695"/>
<evidence type="ECO:0000256" key="3">
    <source>
        <dbReference type="ARBA" id="ARBA00022490"/>
    </source>
</evidence>
<dbReference type="InterPro" id="IPR036388">
    <property type="entry name" value="WH-like_DNA-bd_sf"/>
</dbReference>
<dbReference type="GO" id="GO:0003908">
    <property type="term" value="F:methylated-DNA-[protein]-cysteine S-methyltransferase activity"/>
    <property type="evidence" value="ECO:0007669"/>
    <property type="project" value="UniProtKB-UniRule"/>
</dbReference>
<dbReference type="AlphaFoldDB" id="I8TSX2"/>
<comment type="subcellular location">
    <subcellularLocation>
        <location evidence="9">Cytoplasm</location>
    </subcellularLocation>
</comment>
<dbReference type="InterPro" id="IPR036217">
    <property type="entry name" value="MethylDNA_cys_MeTrfase_DNAb"/>
</dbReference>
<dbReference type="HAMAP" id="MF_00772">
    <property type="entry name" value="OGT"/>
    <property type="match status" value="1"/>
</dbReference>
<evidence type="ECO:0000256" key="7">
    <source>
        <dbReference type="ARBA" id="ARBA00023204"/>
    </source>
</evidence>
<feature type="domain" description="Methylguanine DNA methyltransferase ribonuclease-like" evidence="11">
    <location>
        <begin position="6"/>
        <end position="69"/>
    </location>
</feature>
<evidence type="ECO:0000256" key="2">
    <source>
        <dbReference type="ARBA" id="ARBA00008711"/>
    </source>
</evidence>
<dbReference type="Gene3D" id="3.30.160.70">
    <property type="entry name" value="Methylated DNA-protein cysteine methyltransferase domain"/>
    <property type="match status" value="1"/>
</dbReference>
<evidence type="ECO:0000256" key="9">
    <source>
        <dbReference type="HAMAP-Rule" id="MF_00772"/>
    </source>
</evidence>
<dbReference type="GO" id="GO:0006307">
    <property type="term" value="P:DNA alkylation repair"/>
    <property type="evidence" value="ECO:0007669"/>
    <property type="project" value="UniProtKB-UniRule"/>
</dbReference>
<dbReference type="EMBL" id="CP010978">
    <property type="protein sequence ID" value="AJQ29032.1"/>
    <property type="molecule type" value="Genomic_DNA"/>
</dbReference>
<proteinExistence type="inferred from homology"/>
<dbReference type="InterPro" id="IPR001497">
    <property type="entry name" value="MethylDNA_cys_MeTrfase_AS"/>
</dbReference>
<dbReference type="OrthoDB" id="9802228at2"/>
<evidence type="ECO:0000313" key="13">
    <source>
        <dbReference type="Proteomes" id="UP000005361"/>
    </source>
</evidence>
<evidence type="ECO:0000259" key="10">
    <source>
        <dbReference type="Pfam" id="PF01035"/>
    </source>
</evidence>
<evidence type="ECO:0000259" key="11">
    <source>
        <dbReference type="Pfam" id="PF02870"/>
    </source>
</evidence>
<keyword evidence="7 9" id="KW-0234">DNA repair</keyword>
<evidence type="ECO:0000256" key="4">
    <source>
        <dbReference type="ARBA" id="ARBA00022603"/>
    </source>
</evidence>
<feature type="active site" description="Nucleophile; methyl group acceptor" evidence="9">
    <location>
        <position position="124"/>
    </location>
</feature>
<dbReference type="RefSeq" id="WP_007960503.1">
    <property type="nucleotide sequence ID" value="NZ_CP010978.1"/>
</dbReference>
<dbReference type="InterPro" id="IPR008332">
    <property type="entry name" value="MethylG_MeTrfase_N"/>
</dbReference>
<evidence type="ECO:0000256" key="8">
    <source>
        <dbReference type="ARBA" id="ARBA00049348"/>
    </source>
</evidence>
<dbReference type="PANTHER" id="PTHR10815">
    <property type="entry name" value="METHYLATED-DNA--PROTEIN-CYSTEINE METHYLTRANSFERASE"/>
    <property type="match status" value="1"/>
</dbReference>
<keyword evidence="6 9" id="KW-0227">DNA damage</keyword>
<dbReference type="PANTHER" id="PTHR10815:SF5">
    <property type="entry name" value="METHYLATED-DNA--PROTEIN-CYSTEINE METHYLTRANSFERASE"/>
    <property type="match status" value="1"/>
</dbReference>
<dbReference type="Pfam" id="PF01035">
    <property type="entry name" value="DNA_binding_1"/>
    <property type="match status" value="1"/>
</dbReference>
<evidence type="ECO:0000256" key="1">
    <source>
        <dbReference type="ARBA" id="ARBA00001286"/>
    </source>
</evidence>
<dbReference type="Pfam" id="PF02870">
    <property type="entry name" value="Methyltransf_1N"/>
    <property type="match status" value="1"/>
</dbReference>
<dbReference type="EC" id="2.1.1.63" evidence="9"/>
<dbReference type="SUPFAM" id="SSF46767">
    <property type="entry name" value="Methylated DNA-protein cysteine methyltransferase, C-terminal domain"/>
    <property type="match status" value="1"/>
</dbReference>
<dbReference type="HOGENOM" id="CLU_000445_52_2_9"/>
<keyword evidence="4 9" id="KW-0489">Methyltransferase</keyword>
<comment type="catalytic activity">
    <reaction evidence="1 9">
        <text>a 4-O-methyl-thymidine in DNA + L-cysteinyl-[protein] = a thymidine in DNA + S-methyl-L-cysteinyl-[protein]</text>
        <dbReference type="Rhea" id="RHEA:53428"/>
        <dbReference type="Rhea" id="RHEA-COMP:10131"/>
        <dbReference type="Rhea" id="RHEA-COMP:10132"/>
        <dbReference type="Rhea" id="RHEA-COMP:13555"/>
        <dbReference type="Rhea" id="RHEA-COMP:13556"/>
        <dbReference type="ChEBI" id="CHEBI:29950"/>
        <dbReference type="ChEBI" id="CHEBI:82612"/>
        <dbReference type="ChEBI" id="CHEBI:137386"/>
        <dbReference type="ChEBI" id="CHEBI:137387"/>
        <dbReference type="EC" id="2.1.1.63"/>
    </reaction>
</comment>
<dbReference type="InterPro" id="IPR036631">
    <property type="entry name" value="MGMT_N_sf"/>
</dbReference>
<sequence length="152" mass="17020">MKNIFFYQTNIGEIGIVENKDAITNLFIKRERIPQEVVVKETVVLKEAGKQLMDYIAGKRKCFELPLAPEGTEFQQIVWKALQEIPCGETRSYGDIARSIGQPKASRAIGMANNKNPILIFIPCHRVVGANGKLVGYAAGLQVKQYLLKLEK</sequence>
<comment type="function">
    <text evidence="9">Involved in the cellular defense against the biological effects of O6-methylguanine (O6-MeG) and O4-methylthymine (O4-MeT) in DNA. Repairs the methylated nucleobase in DNA by stoichiometrically transferring the methyl group to a cysteine residue in the enzyme. This is a suicide reaction: the enzyme is irreversibly inactivated.</text>
</comment>
<dbReference type="PROSITE" id="PS00374">
    <property type="entry name" value="MGMT"/>
    <property type="match status" value="1"/>
</dbReference>
<evidence type="ECO:0000256" key="6">
    <source>
        <dbReference type="ARBA" id="ARBA00022763"/>
    </source>
</evidence>
<evidence type="ECO:0000313" key="12">
    <source>
        <dbReference type="EMBL" id="AJQ29032.1"/>
    </source>
</evidence>
<evidence type="ECO:0000256" key="5">
    <source>
        <dbReference type="ARBA" id="ARBA00022679"/>
    </source>
</evidence>
<organism evidence="12 13">
    <name type="scientific">Pelosinus fermentans JBW45</name>
    <dbReference type="NCBI Taxonomy" id="1192197"/>
    <lineage>
        <taxon>Bacteria</taxon>
        <taxon>Bacillati</taxon>
        <taxon>Bacillota</taxon>
        <taxon>Negativicutes</taxon>
        <taxon>Selenomonadales</taxon>
        <taxon>Sporomusaceae</taxon>
        <taxon>Pelosinus</taxon>
    </lineage>
</organism>
<name>I8TSX2_9FIRM</name>
<dbReference type="InterPro" id="IPR014048">
    <property type="entry name" value="MethylDNA_cys_MeTrfase_DNA-bd"/>
</dbReference>